<keyword evidence="2" id="KW-1185">Reference proteome</keyword>
<dbReference type="InterPro" id="IPR014867">
    <property type="entry name" value="Spore_coat_CotH_CotH2/3/7"/>
</dbReference>
<dbReference type="AlphaFoldDB" id="A0A917CWQ1"/>
<dbReference type="PANTHER" id="PTHR40050">
    <property type="entry name" value="INNER SPORE COAT PROTEIN H"/>
    <property type="match status" value="1"/>
</dbReference>
<comment type="caution">
    <text evidence="1">The sequence shown here is derived from an EMBL/GenBank/DDBJ whole genome shotgun (WGS) entry which is preliminary data.</text>
</comment>
<keyword evidence="1" id="KW-0167">Capsid protein</keyword>
<organism evidence="1 2">
    <name type="scientific">Paenibacillus abyssi</name>
    <dbReference type="NCBI Taxonomy" id="1340531"/>
    <lineage>
        <taxon>Bacteria</taxon>
        <taxon>Bacillati</taxon>
        <taxon>Bacillota</taxon>
        <taxon>Bacilli</taxon>
        <taxon>Bacillales</taxon>
        <taxon>Paenibacillaceae</taxon>
        <taxon>Paenibacillus</taxon>
    </lineage>
</organism>
<reference evidence="1" key="2">
    <citation type="submission" date="2020-09" db="EMBL/GenBank/DDBJ databases">
        <authorList>
            <person name="Sun Q."/>
            <person name="Zhou Y."/>
        </authorList>
    </citation>
    <scope>NUCLEOTIDE SEQUENCE</scope>
    <source>
        <strain evidence="1">CGMCC 1.12987</strain>
    </source>
</reference>
<dbReference type="PANTHER" id="PTHR40050:SF1">
    <property type="entry name" value="INNER SPORE COAT PROTEIN H"/>
    <property type="match status" value="1"/>
</dbReference>
<proteinExistence type="predicted"/>
<keyword evidence="1" id="KW-0946">Virion</keyword>
<dbReference type="RefSeq" id="WP_188530519.1">
    <property type="nucleotide sequence ID" value="NZ_BMGR01000004.1"/>
</dbReference>
<name>A0A917CWQ1_9BACL</name>
<dbReference type="EMBL" id="BMGR01000004">
    <property type="protein sequence ID" value="GGF99403.1"/>
    <property type="molecule type" value="Genomic_DNA"/>
</dbReference>
<reference evidence="1" key="1">
    <citation type="journal article" date="2014" name="Int. J. Syst. Evol. Microbiol.">
        <title>Complete genome sequence of Corynebacterium casei LMG S-19264T (=DSM 44701T), isolated from a smear-ripened cheese.</title>
        <authorList>
            <consortium name="US DOE Joint Genome Institute (JGI-PGF)"/>
            <person name="Walter F."/>
            <person name="Albersmeier A."/>
            <person name="Kalinowski J."/>
            <person name="Ruckert C."/>
        </authorList>
    </citation>
    <scope>NUCLEOTIDE SEQUENCE</scope>
    <source>
        <strain evidence="1">CGMCC 1.12987</strain>
    </source>
</reference>
<dbReference type="Proteomes" id="UP000644756">
    <property type="component" value="Unassembled WGS sequence"/>
</dbReference>
<accession>A0A917CWQ1</accession>
<protein>
    <submittedName>
        <fullName evidence="1">Inner spore coat protein H</fullName>
    </submittedName>
</protein>
<evidence type="ECO:0000313" key="1">
    <source>
        <dbReference type="EMBL" id="GGF99403.1"/>
    </source>
</evidence>
<evidence type="ECO:0000313" key="2">
    <source>
        <dbReference type="Proteomes" id="UP000644756"/>
    </source>
</evidence>
<gene>
    <name evidence="1" type="primary">cotH</name>
    <name evidence="1" type="ORF">GCM10010916_15860</name>
</gene>
<dbReference type="Pfam" id="PF08757">
    <property type="entry name" value="CotH"/>
    <property type="match status" value="1"/>
</dbReference>
<sequence>MSIGGLPTRRIHIEAEHLKELSQRDVWSKRFIPIQIELDGRWMPAMLRHRGGHTRNYPKKSFEIQLEDGTTLHWNAEYDDPSMLRNALSFAFFNMIGVPASKTRHCWVEWNGQPIGIYLEIEAVDRKFFESRGIGVKSIIYAVNDNAGFGLIDPETRRRKRSLFDGYELKNGETSDRVRLISFIRKLHQLKGERLRVHLSNQLDVEQYLKWLSGAVLTGNYDGFDQNYTLFENKSNRLYCILPWDYEGTWGRNCYGKPCGSDLVRIQGYNTLTKRVLSIPEYRKSYYKLLSYLLQTAFTAETLSPTIHAMHDAISPLIRYDHTRKWTYAVFEQEPPYILNYIRERRAILQSRLKLLTKSDRQKMSILK</sequence>